<keyword evidence="3 4" id="KW-0175">Coiled coil</keyword>
<organism evidence="7 8">
    <name type="scientific">Deinococcus cellulosilyticus (strain DSM 18568 / NBRC 106333 / KACC 11606 / 5516J-15)</name>
    <dbReference type="NCBI Taxonomy" id="1223518"/>
    <lineage>
        <taxon>Bacteria</taxon>
        <taxon>Thermotogati</taxon>
        <taxon>Deinococcota</taxon>
        <taxon>Deinococci</taxon>
        <taxon>Deinococcales</taxon>
        <taxon>Deinococcaceae</taxon>
        <taxon>Deinococcus</taxon>
    </lineage>
</organism>
<dbReference type="Gene3D" id="2.40.30.170">
    <property type="match status" value="1"/>
</dbReference>
<dbReference type="Pfam" id="PF25967">
    <property type="entry name" value="RND-MFP_C"/>
    <property type="match status" value="1"/>
</dbReference>
<dbReference type="InterPro" id="IPR006143">
    <property type="entry name" value="RND_pump_MFP"/>
</dbReference>
<feature type="domain" description="CusB-like beta-barrel" evidence="5">
    <location>
        <begin position="267"/>
        <end position="340"/>
    </location>
</feature>
<accession>A0A511N0D7</accession>
<dbReference type="GO" id="GO:0022857">
    <property type="term" value="F:transmembrane transporter activity"/>
    <property type="evidence" value="ECO:0007669"/>
    <property type="project" value="InterPro"/>
</dbReference>
<dbReference type="OrthoDB" id="9810430at2"/>
<evidence type="ECO:0000259" key="6">
    <source>
        <dbReference type="Pfam" id="PF25967"/>
    </source>
</evidence>
<evidence type="ECO:0000313" key="7">
    <source>
        <dbReference type="EMBL" id="GEM46345.1"/>
    </source>
</evidence>
<proteinExistence type="inferred from homology"/>
<keyword evidence="8" id="KW-1185">Reference proteome</keyword>
<dbReference type="SUPFAM" id="SSF111369">
    <property type="entry name" value="HlyD-like secretion proteins"/>
    <property type="match status" value="1"/>
</dbReference>
<name>A0A511N0D7_DEIC1</name>
<dbReference type="Gene3D" id="2.40.50.100">
    <property type="match status" value="1"/>
</dbReference>
<protein>
    <submittedName>
        <fullName evidence="7">RND transporter</fullName>
    </submittedName>
</protein>
<dbReference type="RefSeq" id="WP_146884161.1">
    <property type="nucleotide sequence ID" value="NZ_BJXB01000007.1"/>
</dbReference>
<evidence type="ECO:0000256" key="1">
    <source>
        <dbReference type="ARBA" id="ARBA00004196"/>
    </source>
</evidence>
<comment type="similarity">
    <text evidence="2">Belongs to the membrane fusion protein (MFP) (TC 8.A.1) family.</text>
</comment>
<dbReference type="Proteomes" id="UP000321306">
    <property type="component" value="Unassembled WGS sequence"/>
</dbReference>
<comment type="subcellular location">
    <subcellularLocation>
        <location evidence="1">Cell envelope</location>
    </subcellularLocation>
</comment>
<evidence type="ECO:0000256" key="2">
    <source>
        <dbReference type="ARBA" id="ARBA00009477"/>
    </source>
</evidence>
<dbReference type="GO" id="GO:0016020">
    <property type="term" value="C:membrane"/>
    <property type="evidence" value="ECO:0007669"/>
    <property type="project" value="InterPro"/>
</dbReference>
<reference evidence="7 8" key="1">
    <citation type="submission" date="2019-07" db="EMBL/GenBank/DDBJ databases">
        <title>Whole genome shotgun sequence of Deinococcus cellulosilyticus NBRC 106333.</title>
        <authorList>
            <person name="Hosoyama A."/>
            <person name="Uohara A."/>
            <person name="Ohji S."/>
            <person name="Ichikawa N."/>
        </authorList>
    </citation>
    <scope>NUCLEOTIDE SEQUENCE [LARGE SCALE GENOMIC DNA]</scope>
    <source>
        <strain evidence="7 8">NBRC 106333</strain>
    </source>
</reference>
<evidence type="ECO:0000256" key="3">
    <source>
        <dbReference type="ARBA" id="ARBA00023054"/>
    </source>
</evidence>
<dbReference type="EMBL" id="BJXB01000007">
    <property type="protein sequence ID" value="GEM46345.1"/>
    <property type="molecule type" value="Genomic_DNA"/>
</dbReference>
<dbReference type="InterPro" id="IPR058627">
    <property type="entry name" value="MdtA-like_C"/>
</dbReference>
<evidence type="ECO:0000259" key="5">
    <source>
        <dbReference type="Pfam" id="PF25954"/>
    </source>
</evidence>
<evidence type="ECO:0000313" key="8">
    <source>
        <dbReference type="Proteomes" id="UP000321306"/>
    </source>
</evidence>
<feature type="domain" description="Multidrug resistance protein MdtA-like C-terminal permuted SH3" evidence="6">
    <location>
        <begin position="348"/>
        <end position="400"/>
    </location>
</feature>
<dbReference type="Pfam" id="PF25954">
    <property type="entry name" value="Beta-barrel_RND_2"/>
    <property type="match status" value="1"/>
</dbReference>
<dbReference type="GO" id="GO:0030313">
    <property type="term" value="C:cell envelope"/>
    <property type="evidence" value="ECO:0007669"/>
    <property type="project" value="UniProtKB-SubCell"/>
</dbReference>
<dbReference type="PANTHER" id="PTHR32347">
    <property type="entry name" value="EFFLUX SYSTEM COMPONENT YKNX-RELATED"/>
    <property type="match status" value="1"/>
</dbReference>
<dbReference type="Gene3D" id="2.40.420.20">
    <property type="match status" value="1"/>
</dbReference>
<dbReference type="NCBIfam" id="TIGR01730">
    <property type="entry name" value="RND_mfp"/>
    <property type="match status" value="1"/>
</dbReference>
<comment type="caution">
    <text evidence="7">The sequence shown here is derived from an EMBL/GenBank/DDBJ whole genome shotgun (WGS) entry which is preliminary data.</text>
</comment>
<dbReference type="InterPro" id="IPR058792">
    <property type="entry name" value="Beta-barrel_RND_2"/>
</dbReference>
<dbReference type="AlphaFoldDB" id="A0A511N0D7"/>
<feature type="coiled-coil region" evidence="4">
    <location>
        <begin position="91"/>
        <end position="209"/>
    </location>
</feature>
<gene>
    <name evidence="7" type="ORF">DC3_19800</name>
</gene>
<sequence>MKRWIATITVVLACGAGGFFWYQGREKTPEAAAPVFASATLQDVKKTINGIGTLQALKVLDHSTPVAGEVQQVVKVGQQVRAGEVLAKLHQRSKEGELQEVQAQVREAELALQGAQLQLQVKLAEQQDTIQQKTQTVQKALQDLQQKRKKLKVQQELYRVGAISRAEEEEALLGVTTATQNLQESTQSLQDAREALTRLKSTLQQSVEDSSLKLDHARSKLERLKKGEETTVKAGLSGTVTEVRAVVGQTVSAGTLVTVQDTSTLLVRVSVDETQIQQVRVGKRAEVRLDALKGVTLQGRVTGISPVGRSEQNIPMFEVQVSLTDPPTTLKPGMSADVDVVVREARGVLTIPAQAVQSVNGRHYVQVKRQSEVEYLPVVLGDQEGDRVVVKEGLSPGDQVQLPGGTP</sequence>
<evidence type="ECO:0000256" key="4">
    <source>
        <dbReference type="SAM" id="Coils"/>
    </source>
</evidence>
<dbReference type="PANTHER" id="PTHR32347:SF14">
    <property type="entry name" value="EFFLUX SYSTEM COMPONENT YKNX-RELATED"/>
    <property type="match status" value="1"/>
</dbReference>
<dbReference type="InterPro" id="IPR050465">
    <property type="entry name" value="UPF0194_transport"/>
</dbReference>